<dbReference type="AlphaFoldDB" id="A0A381UES8"/>
<reference evidence="2" key="1">
    <citation type="submission" date="2018-05" db="EMBL/GenBank/DDBJ databases">
        <authorList>
            <person name="Lanie J.A."/>
            <person name="Ng W.-L."/>
            <person name="Kazmierczak K.M."/>
            <person name="Andrzejewski T.M."/>
            <person name="Davidsen T.M."/>
            <person name="Wayne K.J."/>
            <person name="Tettelin H."/>
            <person name="Glass J.I."/>
            <person name="Rusch D."/>
            <person name="Podicherti R."/>
            <person name="Tsui H.-C.T."/>
            <person name="Winkler M.E."/>
        </authorList>
    </citation>
    <scope>NUCLEOTIDE SEQUENCE</scope>
</reference>
<sequence length="257" mass="29987">MVLMYRCLKPIVYLIFFILAISEGVESVDAQVKSIKIRLSYRSKLDGNFNVKKFKLNHPLKISQKEIINHLVSLRYKGTFMGDKEKGVFSPTEIKKLAPILVKAFAGANPRKIIHIDLKSKTGTTVVDIFSFKNYLNWRFDSIQGETFFQKNNTRAWSIFAWKLMPQKGQLYFKSGADRGRRLNKNWVVAKLHLPVSDKKDEEKRGPSDLSKKSNTSNKLNQELDRKLKHLKHLHEEGLIEDEEYKVQQKKLFERLF</sequence>
<evidence type="ECO:0000313" key="2">
    <source>
        <dbReference type="EMBL" id="SVA26649.1"/>
    </source>
</evidence>
<protein>
    <recommendedName>
        <fullName evidence="3">SHOCT domain-containing protein</fullName>
    </recommendedName>
</protein>
<proteinExistence type="predicted"/>
<dbReference type="EMBL" id="UINC01006290">
    <property type="protein sequence ID" value="SVA26649.1"/>
    <property type="molecule type" value="Genomic_DNA"/>
</dbReference>
<evidence type="ECO:0008006" key="3">
    <source>
        <dbReference type="Google" id="ProtNLM"/>
    </source>
</evidence>
<feature type="region of interest" description="Disordered" evidence="1">
    <location>
        <begin position="198"/>
        <end position="222"/>
    </location>
</feature>
<organism evidence="2">
    <name type="scientific">marine metagenome</name>
    <dbReference type="NCBI Taxonomy" id="408172"/>
    <lineage>
        <taxon>unclassified sequences</taxon>
        <taxon>metagenomes</taxon>
        <taxon>ecological metagenomes</taxon>
    </lineage>
</organism>
<name>A0A381UES8_9ZZZZ</name>
<feature type="compositionally biased region" description="Basic and acidic residues" evidence="1">
    <location>
        <begin position="198"/>
        <end position="212"/>
    </location>
</feature>
<evidence type="ECO:0000256" key="1">
    <source>
        <dbReference type="SAM" id="MobiDB-lite"/>
    </source>
</evidence>
<gene>
    <name evidence="2" type="ORF">METZ01_LOCUS79503</name>
</gene>
<accession>A0A381UES8</accession>